<evidence type="ECO:0000256" key="1">
    <source>
        <dbReference type="SAM" id="MobiDB-lite"/>
    </source>
</evidence>
<keyword evidence="3" id="KW-1185">Reference proteome</keyword>
<sequence>MLRTLIVGAIAAFAGSRLIKANEEGKLDGLKERARDGYDRLRDRLSRGEDALVPATAPVRNLPPPPKASRKARPSPTDEVSKPARAHPWPVDLQAMPEKS</sequence>
<accession>A0A9X1D9P4</accession>
<dbReference type="EMBL" id="JAHGAW010000002">
    <property type="protein sequence ID" value="MBT2185945.1"/>
    <property type="molecule type" value="Genomic_DNA"/>
</dbReference>
<gene>
    <name evidence="2" type="ORF">KK488_03200</name>
</gene>
<comment type="caution">
    <text evidence="2">The sequence shown here is derived from an EMBL/GenBank/DDBJ whole genome shotgun (WGS) entry which is preliminary data.</text>
</comment>
<organism evidence="2 3">
    <name type="scientific">Sphingobium nicotianae</name>
    <dbReference type="NCBI Taxonomy" id="2782607"/>
    <lineage>
        <taxon>Bacteria</taxon>
        <taxon>Pseudomonadati</taxon>
        <taxon>Pseudomonadota</taxon>
        <taxon>Alphaproteobacteria</taxon>
        <taxon>Sphingomonadales</taxon>
        <taxon>Sphingomonadaceae</taxon>
        <taxon>Sphingobium</taxon>
    </lineage>
</organism>
<name>A0A9X1D9P4_9SPHN</name>
<dbReference type="AlphaFoldDB" id="A0A9X1D9P4"/>
<protein>
    <submittedName>
        <fullName evidence="2">Uncharacterized protein</fullName>
    </submittedName>
</protein>
<dbReference type="RefSeq" id="WP_214621699.1">
    <property type="nucleotide sequence ID" value="NZ_JAHGAW010000002.1"/>
</dbReference>
<proteinExistence type="predicted"/>
<evidence type="ECO:0000313" key="2">
    <source>
        <dbReference type="EMBL" id="MBT2185945.1"/>
    </source>
</evidence>
<dbReference type="Proteomes" id="UP001138757">
    <property type="component" value="Unassembled WGS sequence"/>
</dbReference>
<evidence type="ECO:0000313" key="3">
    <source>
        <dbReference type="Proteomes" id="UP001138757"/>
    </source>
</evidence>
<feature type="region of interest" description="Disordered" evidence="1">
    <location>
        <begin position="47"/>
        <end position="100"/>
    </location>
</feature>
<reference evidence="2" key="1">
    <citation type="submission" date="2021-05" db="EMBL/GenBank/DDBJ databases">
        <title>Genome of Sphingobium sp. strain.</title>
        <authorList>
            <person name="Fan R."/>
        </authorList>
    </citation>
    <scope>NUCLEOTIDE SEQUENCE</scope>
    <source>
        <strain evidence="2">H33</strain>
    </source>
</reference>